<evidence type="ECO:0000256" key="12">
    <source>
        <dbReference type="SAM" id="MobiDB-lite"/>
    </source>
</evidence>
<dbReference type="PANTHER" id="PTHR11465">
    <property type="entry name" value="CATALASE"/>
    <property type="match status" value="1"/>
</dbReference>
<dbReference type="PROSITE" id="PS51402">
    <property type="entry name" value="CATALASE_3"/>
    <property type="match status" value="1"/>
</dbReference>
<dbReference type="Gene3D" id="2.40.180.10">
    <property type="entry name" value="Catalase core domain"/>
    <property type="match status" value="1"/>
</dbReference>
<dbReference type="Pfam" id="PF06628">
    <property type="entry name" value="Catalase-rel"/>
    <property type="match status" value="1"/>
</dbReference>
<dbReference type="InterPro" id="IPR020835">
    <property type="entry name" value="Catalase_sf"/>
</dbReference>
<evidence type="ECO:0000313" key="15">
    <source>
        <dbReference type="Proteomes" id="UP000480039"/>
    </source>
</evidence>
<dbReference type="SMART" id="SM01060">
    <property type="entry name" value="Catalase"/>
    <property type="match status" value="1"/>
</dbReference>
<dbReference type="InterPro" id="IPR024711">
    <property type="entry name" value="Catalase_clade1/3"/>
</dbReference>
<evidence type="ECO:0000256" key="1">
    <source>
        <dbReference type="ARBA" id="ARBA00001971"/>
    </source>
</evidence>
<feature type="compositionally biased region" description="Polar residues" evidence="12">
    <location>
        <begin position="1"/>
        <end position="11"/>
    </location>
</feature>
<evidence type="ECO:0000256" key="4">
    <source>
        <dbReference type="ARBA" id="ARBA00022559"/>
    </source>
</evidence>
<dbReference type="InterPro" id="IPR018028">
    <property type="entry name" value="Catalase"/>
</dbReference>
<dbReference type="GO" id="GO:0046872">
    <property type="term" value="F:metal ion binding"/>
    <property type="evidence" value="ECO:0007669"/>
    <property type="project" value="UniProtKB-KW"/>
</dbReference>
<dbReference type="InterPro" id="IPR010582">
    <property type="entry name" value="Catalase_immune_responsive"/>
</dbReference>
<evidence type="ECO:0000256" key="5">
    <source>
        <dbReference type="ARBA" id="ARBA00022617"/>
    </source>
</evidence>
<dbReference type="GO" id="GO:0005737">
    <property type="term" value="C:cytoplasm"/>
    <property type="evidence" value="ECO:0007669"/>
    <property type="project" value="TreeGrafter"/>
</dbReference>
<dbReference type="EMBL" id="SWQE01000002">
    <property type="protein sequence ID" value="NFJ07727.1"/>
    <property type="molecule type" value="Genomic_DNA"/>
</dbReference>
<organism evidence="14 15">
    <name type="scientific">Clostridium botulinum</name>
    <dbReference type="NCBI Taxonomy" id="1491"/>
    <lineage>
        <taxon>Bacteria</taxon>
        <taxon>Bacillati</taxon>
        <taxon>Bacillota</taxon>
        <taxon>Clostridia</taxon>
        <taxon>Eubacteriales</taxon>
        <taxon>Clostridiaceae</taxon>
        <taxon>Clostridium</taxon>
    </lineage>
</organism>
<protein>
    <recommendedName>
        <fullName evidence="3">catalase</fullName>
        <ecNumber evidence="3">1.11.1.6</ecNumber>
    </recommendedName>
</protein>
<dbReference type="PANTHER" id="PTHR11465:SF23">
    <property type="entry name" value="CATALASE-2"/>
    <property type="match status" value="1"/>
</dbReference>
<comment type="similarity">
    <text evidence="2">Belongs to the catalase family.</text>
</comment>
<dbReference type="GO" id="GO:0042542">
    <property type="term" value="P:response to hydrogen peroxide"/>
    <property type="evidence" value="ECO:0007669"/>
    <property type="project" value="TreeGrafter"/>
</dbReference>
<dbReference type="PROSITE" id="PS00438">
    <property type="entry name" value="CATALASE_2"/>
    <property type="match status" value="1"/>
</dbReference>
<dbReference type="AlphaFoldDB" id="A0A846J6Q3"/>
<dbReference type="EC" id="1.11.1.6" evidence="3"/>
<evidence type="ECO:0000256" key="11">
    <source>
        <dbReference type="PIRSR" id="PIRSR038928-2"/>
    </source>
</evidence>
<feature type="domain" description="Catalase core" evidence="13">
    <location>
        <begin position="28"/>
        <end position="407"/>
    </location>
</feature>
<sequence>MPQDDYMSQSESQHDEMNSHSRGNTLSSHMNCYPMDTRHSQTVGERGPVVLQDNVLHEKLETFVHSKILERQVHVKGYGAFGYFQTTNSMRKYTKLCFLQTPGQQVPVTVRFSFAVGNQGTPDTSRNVRGFSTKFYTEEGIFDLLCNHLPVFFVRDAMRFPEGIAAFSPSPVNNLTYPERLWSFIASAPEATHFITRLFSDAGTLKSFRHMPGFSVNTYVWINAEGVRRYVKYYWLPLAGEQYIDRQEATMLTAKNPNIAGQDLYDTIASGKSVQYELRVQLMDPSDECRLPFDPLDDTKVWDEQQYPFIPVGRLVLNHNPCNFMEQVEKLAFSPSNLLEGVELSDDKILQGRANIYSDAQRRRLGPDFRKIPINHQMNWTPNSMVTSGNGRYVEGNLMRSGLSDPDDFTQAGQYYRSLSTLQQNHLVDNLASDLAPVSFKIQRIVLEHLHNASTELGERVTEQTLVYAKR</sequence>
<evidence type="ECO:0000313" key="14">
    <source>
        <dbReference type="EMBL" id="NFJ07727.1"/>
    </source>
</evidence>
<dbReference type="GO" id="GO:0004096">
    <property type="term" value="F:catalase activity"/>
    <property type="evidence" value="ECO:0007669"/>
    <property type="project" value="UniProtKB-EC"/>
</dbReference>
<evidence type="ECO:0000259" key="13">
    <source>
        <dbReference type="SMART" id="SM01060"/>
    </source>
</evidence>
<dbReference type="GO" id="GO:0020037">
    <property type="term" value="F:heme binding"/>
    <property type="evidence" value="ECO:0007669"/>
    <property type="project" value="InterPro"/>
</dbReference>
<evidence type="ECO:0000256" key="6">
    <source>
        <dbReference type="ARBA" id="ARBA00022723"/>
    </source>
</evidence>
<dbReference type="Pfam" id="PF00199">
    <property type="entry name" value="Catalase"/>
    <property type="match status" value="1"/>
</dbReference>
<dbReference type="PRINTS" id="PR00067">
    <property type="entry name" value="CATALASE"/>
</dbReference>
<evidence type="ECO:0000256" key="2">
    <source>
        <dbReference type="ARBA" id="ARBA00005329"/>
    </source>
</evidence>
<name>A0A846J6Q3_CLOBO</name>
<evidence type="ECO:0000256" key="8">
    <source>
        <dbReference type="ARBA" id="ARBA00023004"/>
    </source>
</evidence>
<keyword evidence="8 11" id="KW-0408">Iron</keyword>
<feature type="active site" evidence="10">
    <location>
        <position position="147"/>
    </location>
</feature>
<comment type="caution">
    <text evidence="14">The sequence shown here is derived from an EMBL/GenBank/DDBJ whole genome shotgun (WGS) entry which is preliminary data.</text>
</comment>
<keyword evidence="5 11" id="KW-0349">Heme</keyword>
<keyword evidence="6 11" id="KW-0479">Metal-binding</keyword>
<dbReference type="SUPFAM" id="SSF56634">
    <property type="entry name" value="Heme-dependent catalase-like"/>
    <property type="match status" value="1"/>
</dbReference>
<dbReference type="PIRSF" id="PIRSF038928">
    <property type="entry name" value="Catalase_clade1-3"/>
    <property type="match status" value="1"/>
</dbReference>
<keyword evidence="9" id="KW-0376">Hydrogen peroxide</keyword>
<comment type="cofactor">
    <cofactor evidence="1 11">
        <name>heme</name>
        <dbReference type="ChEBI" id="CHEBI:30413"/>
    </cofactor>
</comment>
<proteinExistence type="inferred from homology"/>
<keyword evidence="4 14" id="KW-0575">Peroxidase</keyword>
<dbReference type="GO" id="GO:0042744">
    <property type="term" value="P:hydrogen peroxide catabolic process"/>
    <property type="evidence" value="ECO:0007669"/>
    <property type="project" value="UniProtKB-KW"/>
</dbReference>
<feature type="active site" evidence="10">
    <location>
        <position position="74"/>
    </location>
</feature>
<evidence type="ECO:0000256" key="3">
    <source>
        <dbReference type="ARBA" id="ARBA00012314"/>
    </source>
</evidence>
<dbReference type="Proteomes" id="UP000480039">
    <property type="component" value="Unassembled WGS sequence"/>
</dbReference>
<feature type="region of interest" description="Disordered" evidence="12">
    <location>
        <begin position="1"/>
        <end position="27"/>
    </location>
</feature>
<evidence type="ECO:0000256" key="7">
    <source>
        <dbReference type="ARBA" id="ARBA00023002"/>
    </source>
</evidence>
<dbReference type="InterPro" id="IPR011614">
    <property type="entry name" value="Catalase_core"/>
</dbReference>
<keyword evidence="7 14" id="KW-0560">Oxidoreductase</keyword>
<reference evidence="14 15" key="1">
    <citation type="submission" date="2019-04" db="EMBL/GenBank/DDBJ databases">
        <title>Genome sequencing of Clostridium botulinum Groups I-IV and Clostridium butyricum.</title>
        <authorList>
            <person name="Brunt J."/>
            <person name="Van Vliet A.H.M."/>
            <person name="Stringer S.C."/>
            <person name="Carter A.T."/>
            <person name="Peck M.W."/>
        </authorList>
    </citation>
    <scope>NUCLEOTIDE SEQUENCE [LARGE SCALE GENOMIC DNA]</scope>
    <source>
        <strain evidence="14 15">Colworth BL30</strain>
    </source>
</reference>
<accession>A0A846J6Q3</accession>
<feature type="binding site" description="axial binding residue" evidence="11">
    <location>
        <position position="357"/>
    </location>
    <ligand>
        <name>heme</name>
        <dbReference type="ChEBI" id="CHEBI:30413"/>
    </ligand>
    <ligandPart>
        <name>Fe</name>
        <dbReference type="ChEBI" id="CHEBI:18248"/>
    </ligandPart>
</feature>
<evidence type="ECO:0000256" key="10">
    <source>
        <dbReference type="PIRSR" id="PIRSR038928-1"/>
    </source>
</evidence>
<gene>
    <name evidence="14" type="ORF">FC871_04345</name>
</gene>
<dbReference type="InterPro" id="IPR024708">
    <property type="entry name" value="Catalase_AS"/>
</dbReference>
<evidence type="ECO:0000256" key="9">
    <source>
        <dbReference type="ARBA" id="ARBA00023324"/>
    </source>
</evidence>